<evidence type="ECO:0008006" key="4">
    <source>
        <dbReference type="Google" id="ProtNLM"/>
    </source>
</evidence>
<dbReference type="InterPro" id="IPR011629">
    <property type="entry name" value="CobW-like_C"/>
</dbReference>
<feature type="domain" description="CobW/HypB/UreG nucleotide-binding" evidence="1">
    <location>
        <begin position="10"/>
        <end position="181"/>
    </location>
</feature>
<accession>A0A381N2G4</accession>
<dbReference type="SUPFAM" id="SSF52540">
    <property type="entry name" value="P-loop containing nucleoside triphosphate hydrolases"/>
    <property type="match status" value="1"/>
</dbReference>
<evidence type="ECO:0000259" key="2">
    <source>
        <dbReference type="Pfam" id="PF07683"/>
    </source>
</evidence>
<dbReference type="GO" id="GO:0005737">
    <property type="term" value="C:cytoplasm"/>
    <property type="evidence" value="ECO:0007669"/>
    <property type="project" value="TreeGrafter"/>
</dbReference>
<dbReference type="Pfam" id="PF02492">
    <property type="entry name" value="cobW"/>
    <property type="match status" value="1"/>
</dbReference>
<evidence type="ECO:0000259" key="1">
    <source>
        <dbReference type="Pfam" id="PF02492"/>
    </source>
</evidence>
<protein>
    <recommendedName>
        <fullName evidence="4">CobW C-terminal domain-containing protein</fullName>
    </recommendedName>
</protein>
<proteinExistence type="predicted"/>
<organism evidence="3">
    <name type="scientific">marine metagenome</name>
    <dbReference type="NCBI Taxonomy" id="408172"/>
    <lineage>
        <taxon>unclassified sequences</taxon>
        <taxon>metagenomes</taxon>
        <taxon>ecological metagenomes</taxon>
    </lineage>
</organism>
<dbReference type="PANTHER" id="PTHR13748">
    <property type="entry name" value="COBW-RELATED"/>
    <property type="match status" value="1"/>
</dbReference>
<dbReference type="EMBL" id="UINC01000085">
    <property type="protein sequence ID" value="SUZ48771.1"/>
    <property type="molecule type" value="Genomic_DNA"/>
</dbReference>
<dbReference type="CDD" id="cd03112">
    <property type="entry name" value="CobW-like"/>
    <property type="match status" value="1"/>
</dbReference>
<evidence type="ECO:0000313" key="3">
    <source>
        <dbReference type="EMBL" id="SUZ48771.1"/>
    </source>
</evidence>
<feature type="domain" description="CobW C-terminal" evidence="2">
    <location>
        <begin position="219"/>
        <end position="275"/>
    </location>
</feature>
<dbReference type="Gene3D" id="3.40.50.300">
    <property type="entry name" value="P-loop containing nucleotide triphosphate hydrolases"/>
    <property type="match status" value="1"/>
</dbReference>
<reference evidence="3" key="1">
    <citation type="submission" date="2018-05" db="EMBL/GenBank/DDBJ databases">
        <authorList>
            <person name="Lanie J.A."/>
            <person name="Ng W.-L."/>
            <person name="Kazmierczak K.M."/>
            <person name="Andrzejewski T.M."/>
            <person name="Davidsen T.M."/>
            <person name="Wayne K.J."/>
            <person name="Tettelin H."/>
            <person name="Glass J.I."/>
            <person name="Rusch D."/>
            <person name="Podicherti R."/>
            <person name="Tsui H.-C.T."/>
            <person name="Winkler M.E."/>
        </authorList>
    </citation>
    <scope>NUCLEOTIDE SEQUENCE</scope>
</reference>
<dbReference type="PANTHER" id="PTHR13748:SF62">
    <property type="entry name" value="COBW DOMAIN-CONTAINING PROTEIN"/>
    <property type="match status" value="1"/>
</dbReference>
<dbReference type="InterPro" id="IPR027417">
    <property type="entry name" value="P-loop_NTPase"/>
</dbReference>
<dbReference type="AlphaFoldDB" id="A0A381N2G4"/>
<dbReference type="SUPFAM" id="SSF90002">
    <property type="entry name" value="Hypothetical protein YjiA, C-terminal domain"/>
    <property type="match status" value="1"/>
</dbReference>
<name>A0A381N2G4_9ZZZZ</name>
<sequence>MTETTNPPVPFTVIGGFLGAGKTTLLNNLLAEPSGVRYAVLVNDFGELNIDESLIRAHDGETLSLTNGCVCCSISDDFISTIINLVQRAEEFDQIVIEASGVSEPARIMDIARLDPDLIPNGTIVLVDAAEVRSHFEDRYVGSVVMEQLKTADLLIVNKTDLVEEEELFRLETWLEEVAPSVTRLKTSGAKVALPVIFGELRNSESISSLSSQNVHTHFSSISLQAPVPVERVSFEHWKSQLSSSVIRGKGIIRFNNNPEIVWIWQKVGRSETLKQMKSIKFSGISKVSLIGTVEMPSVSQIGYPEGFTLLY</sequence>
<dbReference type="InterPro" id="IPR003495">
    <property type="entry name" value="CobW/HypB/UreG_nucleotide-bd"/>
</dbReference>
<dbReference type="InterPro" id="IPR051316">
    <property type="entry name" value="Zinc-reg_GTPase_activator"/>
</dbReference>
<gene>
    <name evidence="3" type="ORF">METZ01_LOCUS1625</name>
</gene>
<dbReference type="Pfam" id="PF07683">
    <property type="entry name" value="CobW_C"/>
    <property type="match status" value="1"/>
</dbReference>